<keyword evidence="2" id="KW-1185">Reference proteome</keyword>
<dbReference type="EMBL" id="JN227533">
    <property type="protein sequence ID" value="AEQ32291.1"/>
    <property type="molecule type" value="Genomic_DNA"/>
</dbReference>
<accession>G8H0U3</accession>
<organism evidence="1 2">
    <name type="scientific">macacine betaherpesvirus 8</name>
    <dbReference type="NCBI Taxonomy" id="2560567"/>
    <lineage>
        <taxon>Viruses</taxon>
        <taxon>Duplodnaviria</taxon>
        <taxon>Heunggongvirae</taxon>
        <taxon>Peploviricota</taxon>
        <taxon>Herviviricetes</taxon>
        <taxon>Herpesvirales</taxon>
        <taxon>Orthoherpesviridae</taxon>
        <taxon>Betaherpesvirinae</taxon>
        <taxon>Cytomegalovirus</taxon>
        <taxon>Cytomegalovirus macacinebeta8</taxon>
    </lineage>
</organism>
<dbReference type="Proteomes" id="UP000174965">
    <property type="component" value="Segment"/>
</dbReference>
<protein>
    <submittedName>
        <fullName evidence="1">Uncharacterized protein</fullName>
    </submittedName>
</protein>
<proteinExistence type="predicted"/>
<reference evidence="1 2" key="1">
    <citation type="journal article" date="2011" name="J. Virol.">
        <title>Genomic sequencing and characterization of cynomolgus macaque cytomegalovirus.</title>
        <authorList>
            <person name="Marsh A.K."/>
            <person name="Willer D.O."/>
            <person name="Ambagala A.P."/>
            <person name="Dzamba M."/>
            <person name="Chan J.K."/>
            <person name="Pilon R."/>
            <person name="Fournier J."/>
            <person name="Sandstrom P."/>
            <person name="Brudno M."/>
            <person name="Macdonald K.S."/>
        </authorList>
    </citation>
    <scope>NUCLEOTIDE SEQUENCE [LARGE SCALE GENOMIC DNA]</scope>
    <source>
        <strain evidence="1 2">Ottawa</strain>
    </source>
</reference>
<evidence type="ECO:0000313" key="2">
    <source>
        <dbReference type="Proteomes" id="UP000174965"/>
    </source>
</evidence>
<name>G8H0U3_9BETA</name>
<sequence length="157" mass="17791">MRMIMQPLREVPIALFAHARFHFRVFYPEAHAITLFIRTPHTRHIHLRTLLPPPPRHHLLSIPSSCIMLPPPPRAAASPALRVRLGTTTTTTRSMARAHAANPLRATVPTIMIPLPALPAQPLRRYKVCVLAPHIHPTPLYEQTRQHGHRVVDNGLY</sequence>
<gene>
    <name evidence="1" type="ORF">cy202</name>
</gene>
<evidence type="ECO:0000313" key="1">
    <source>
        <dbReference type="EMBL" id="AEQ32291.1"/>
    </source>
</evidence>